<sequence>MILKPDYLYLLAGVLLLIIAGMSLRDRSNPRRFATALFWALYSVVFLAGQLIPPAVVGVMVIVMALLAGLGGVRLGSYDKLADSVRAVKAKTLANKLFFPALIIPLVTVLCAVAFKDAKIGGTPLFDPKNVTLLSLGIGCLVAWPLCLKLTGDGPVQSMRESRRLLESMGWAVMLPQLLATLGLLFTDAGVGKAVADITKTYLAVDNRMVAVATYAICMALFTMIMGNAFAAFPVITAGIGLPILLNQHHGDAAVMAAIGMFSGYCGTLMTPMAANFNIVPAALLELPDKHGVIKVQWQTALPLLLVNIGLMYVLMFR</sequence>
<evidence type="ECO:0000313" key="3">
    <source>
        <dbReference type="Proteomes" id="UP000575898"/>
    </source>
</evidence>
<protein>
    <submittedName>
        <fullName evidence="2">Putative membrane protein</fullName>
    </submittedName>
</protein>
<gene>
    <name evidence="2" type="ORF">HNQ59_003682</name>
</gene>
<keyword evidence="1" id="KW-0812">Transmembrane</keyword>
<dbReference type="RefSeq" id="WP_184041763.1">
    <property type="nucleotide sequence ID" value="NZ_JACHHY010000032.1"/>
</dbReference>
<dbReference type="EMBL" id="JACHHY010000032">
    <property type="protein sequence ID" value="MBB5020363.1"/>
    <property type="molecule type" value="Genomic_DNA"/>
</dbReference>
<dbReference type="AlphaFoldDB" id="A0A840MVI9"/>
<name>A0A840MVI9_9PROT</name>
<feature type="transmembrane region" description="Helical" evidence="1">
    <location>
        <begin position="6"/>
        <end position="24"/>
    </location>
</feature>
<feature type="transmembrane region" description="Helical" evidence="1">
    <location>
        <begin position="169"/>
        <end position="192"/>
    </location>
</feature>
<dbReference type="Proteomes" id="UP000575898">
    <property type="component" value="Unassembled WGS sequence"/>
</dbReference>
<reference evidence="2 3" key="1">
    <citation type="submission" date="2020-08" db="EMBL/GenBank/DDBJ databases">
        <title>Genomic Encyclopedia of Type Strains, Phase IV (KMG-IV): sequencing the most valuable type-strain genomes for metagenomic binning, comparative biology and taxonomic classification.</title>
        <authorList>
            <person name="Goeker M."/>
        </authorList>
    </citation>
    <scope>NUCLEOTIDE SEQUENCE [LARGE SCALE GENOMIC DNA]</scope>
    <source>
        <strain evidence="2 3">DSM 27165</strain>
    </source>
</reference>
<accession>A0A840MVI9</accession>
<feature type="transmembrane region" description="Helical" evidence="1">
    <location>
        <begin position="212"/>
        <end position="242"/>
    </location>
</feature>
<feature type="transmembrane region" description="Helical" evidence="1">
    <location>
        <begin position="296"/>
        <end position="316"/>
    </location>
</feature>
<dbReference type="InterPro" id="IPR009323">
    <property type="entry name" value="DUF979"/>
</dbReference>
<keyword evidence="1" id="KW-0472">Membrane</keyword>
<evidence type="ECO:0000313" key="2">
    <source>
        <dbReference type="EMBL" id="MBB5020363.1"/>
    </source>
</evidence>
<keyword evidence="1" id="KW-1133">Transmembrane helix</keyword>
<feature type="transmembrane region" description="Helical" evidence="1">
    <location>
        <begin position="254"/>
        <end position="276"/>
    </location>
</feature>
<organism evidence="2 3">
    <name type="scientific">Chitinivorax tropicus</name>
    <dbReference type="NCBI Taxonomy" id="714531"/>
    <lineage>
        <taxon>Bacteria</taxon>
        <taxon>Pseudomonadati</taxon>
        <taxon>Pseudomonadota</taxon>
        <taxon>Betaproteobacteria</taxon>
        <taxon>Chitinivorax</taxon>
    </lineage>
</organism>
<proteinExistence type="predicted"/>
<feature type="transmembrane region" description="Helical" evidence="1">
    <location>
        <begin position="130"/>
        <end position="148"/>
    </location>
</feature>
<comment type="caution">
    <text evidence="2">The sequence shown here is derived from an EMBL/GenBank/DDBJ whole genome shotgun (WGS) entry which is preliminary data.</text>
</comment>
<keyword evidence="3" id="KW-1185">Reference proteome</keyword>
<evidence type="ECO:0000256" key="1">
    <source>
        <dbReference type="SAM" id="Phobius"/>
    </source>
</evidence>
<feature type="transmembrane region" description="Helical" evidence="1">
    <location>
        <begin position="97"/>
        <end position="115"/>
    </location>
</feature>
<dbReference type="Pfam" id="PF06166">
    <property type="entry name" value="DUF979"/>
    <property type="match status" value="1"/>
</dbReference>
<feature type="transmembrane region" description="Helical" evidence="1">
    <location>
        <begin position="58"/>
        <end position="76"/>
    </location>
</feature>